<organism evidence="2 3">
    <name type="scientific">Puccinia graminis f. sp. tritici</name>
    <dbReference type="NCBI Taxonomy" id="56615"/>
    <lineage>
        <taxon>Eukaryota</taxon>
        <taxon>Fungi</taxon>
        <taxon>Dikarya</taxon>
        <taxon>Basidiomycota</taxon>
        <taxon>Pucciniomycotina</taxon>
        <taxon>Pucciniomycetes</taxon>
        <taxon>Pucciniales</taxon>
        <taxon>Pucciniaceae</taxon>
        <taxon>Puccinia</taxon>
    </lineage>
</organism>
<feature type="signal peptide" evidence="1">
    <location>
        <begin position="1"/>
        <end position="15"/>
    </location>
</feature>
<proteinExistence type="predicted"/>
<evidence type="ECO:0000313" key="3">
    <source>
        <dbReference type="Proteomes" id="UP000324748"/>
    </source>
</evidence>
<keyword evidence="1" id="KW-0732">Signal</keyword>
<dbReference type="AlphaFoldDB" id="A0A5B0QES1"/>
<evidence type="ECO:0000256" key="1">
    <source>
        <dbReference type="SAM" id="SignalP"/>
    </source>
</evidence>
<accession>A0A5B0QES1</accession>
<protein>
    <submittedName>
        <fullName evidence="2">Uncharacterized protein</fullName>
    </submittedName>
</protein>
<feature type="chain" id="PRO_5022933214" evidence="1">
    <location>
        <begin position="16"/>
        <end position="51"/>
    </location>
</feature>
<dbReference type="Proteomes" id="UP000324748">
    <property type="component" value="Unassembled WGS sequence"/>
</dbReference>
<dbReference type="EMBL" id="VSWC01000016">
    <property type="protein sequence ID" value="KAA1111726.1"/>
    <property type="molecule type" value="Genomic_DNA"/>
</dbReference>
<gene>
    <name evidence="2" type="ORF">PGT21_009733</name>
</gene>
<reference evidence="2 3" key="1">
    <citation type="submission" date="2019-05" db="EMBL/GenBank/DDBJ databases">
        <title>Emergence of the Ug99 lineage of the wheat stem rust pathogen through somatic hybridization.</title>
        <authorList>
            <person name="Li F."/>
            <person name="Upadhyaya N.M."/>
            <person name="Sperschneider J."/>
            <person name="Matny O."/>
            <person name="Nguyen-Phuc H."/>
            <person name="Mago R."/>
            <person name="Raley C."/>
            <person name="Miller M.E."/>
            <person name="Silverstein K.A.T."/>
            <person name="Henningsen E."/>
            <person name="Hirsch C.D."/>
            <person name="Visser B."/>
            <person name="Pretorius Z.A."/>
            <person name="Steffenson B.J."/>
            <person name="Schwessinger B."/>
            <person name="Dodds P.N."/>
            <person name="Figueroa M."/>
        </authorList>
    </citation>
    <scope>NUCLEOTIDE SEQUENCE [LARGE SCALE GENOMIC DNA]</scope>
    <source>
        <strain evidence="2">21-0</strain>
    </source>
</reference>
<evidence type="ECO:0000313" key="2">
    <source>
        <dbReference type="EMBL" id="KAA1111726.1"/>
    </source>
</evidence>
<comment type="caution">
    <text evidence="2">The sequence shown here is derived from an EMBL/GenBank/DDBJ whole genome shotgun (WGS) entry which is preliminary data.</text>
</comment>
<keyword evidence="3" id="KW-1185">Reference proteome</keyword>
<name>A0A5B0QES1_PUCGR</name>
<sequence length="51" mass="5480">MGLLAAVSAAGVVAALELEVTDTKDTGSKCVSICLKRDRWKRDKLKSKDVC</sequence>